<evidence type="ECO:0000259" key="3">
    <source>
        <dbReference type="PROSITE" id="PS51165"/>
    </source>
</evidence>
<proteinExistence type="predicted"/>
<dbReference type="SUPFAM" id="SSF143437">
    <property type="entry name" value="THUMP domain-like"/>
    <property type="match status" value="1"/>
</dbReference>
<dbReference type="GeneID" id="5006221"/>
<dbReference type="AlphaFoldDB" id="A4SA17"/>
<dbReference type="Gene3D" id="3.30.2300.10">
    <property type="entry name" value="THUMP superfamily"/>
    <property type="match status" value="1"/>
</dbReference>
<dbReference type="KEGG" id="olu:OSTLU_18762"/>
<protein>
    <recommendedName>
        <fullName evidence="3">THUMP domain-containing protein</fullName>
    </recommendedName>
</protein>
<organism evidence="4 5">
    <name type="scientific">Ostreococcus lucimarinus (strain CCE9901)</name>
    <dbReference type="NCBI Taxonomy" id="436017"/>
    <lineage>
        <taxon>Eukaryota</taxon>
        <taxon>Viridiplantae</taxon>
        <taxon>Chlorophyta</taxon>
        <taxon>Mamiellophyceae</taxon>
        <taxon>Mamiellales</taxon>
        <taxon>Bathycoccaceae</taxon>
        <taxon>Ostreococcus</taxon>
    </lineage>
</organism>
<dbReference type="EMBL" id="CP000597">
    <property type="protein sequence ID" value="ABP00586.1"/>
    <property type="molecule type" value="Genomic_DNA"/>
</dbReference>
<keyword evidence="5" id="KW-1185">Reference proteome</keyword>
<dbReference type="Gramene" id="ABP00586">
    <property type="protein sequence ID" value="ABP00586"/>
    <property type="gene ID" value="OSTLU_18762"/>
</dbReference>
<dbReference type="FunFam" id="3.30.2300.10:FF:000001">
    <property type="entry name" value="THUMP domain-containing protein 1"/>
    <property type="match status" value="1"/>
</dbReference>
<dbReference type="PANTHER" id="PTHR13452">
    <property type="entry name" value="THUMP DOMAIN CONTAINING PROTEIN 1-RELATED"/>
    <property type="match status" value="1"/>
</dbReference>
<feature type="region of interest" description="Disordered" evidence="2">
    <location>
        <begin position="153"/>
        <end position="183"/>
    </location>
</feature>
<dbReference type="CDD" id="cd11717">
    <property type="entry name" value="THUMP_THUMPD1_like"/>
    <property type="match status" value="1"/>
</dbReference>
<dbReference type="PROSITE" id="PS51165">
    <property type="entry name" value="THUMP"/>
    <property type="match status" value="1"/>
</dbReference>
<sequence>MRACTFVRASKEVVDVADVAALVKADLERARDTNVTFSRHAMRVVPVETTCFAGVDEIKEACKPLIEKHFKSGREQTFAIAFERRSNNTLHRTEVIEAIAGMIEQPPNKVNLGDPDLTIMVEIVKGVACLSVVQDYEKLCKYNLRMVAMTKEDREHAKATANGNAPAPGTKKNDEEKPAEAAD</sequence>
<dbReference type="OrthoDB" id="367221at2759"/>
<dbReference type="eggNOG" id="KOG3943">
    <property type="taxonomic scope" value="Eukaryota"/>
</dbReference>
<dbReference type="Pfam" id="PF02926">
    <property type="entry name" value="THUMP"/>
    <property type="match status" value="1"/>
</dbReference>
<keyword evidence="1" id="KW-0694">RNA-binding</keyword>
<dbReference type="GO" id="GO:0003723">
    <property type="term" value="F:RNA binding"/>
    <property type="evidence" value="ECO:0007669"/>
    <property type="project" value="UniProtKB-UniRule"/>
</dbReference>
<evidence type="ECO:0000256" key="1">
    <source>
        <dbReference type="PROSITE-ProRule" id="PRU00529"/>
    </source>
</evidence>
<dbReference type="GO" id="GO:0006400">
    <property type="term" value="P:tRNA modification"/>
    <property type="evidence" value="ECO:0007669"/>
    <property type="project" value="InterPro"/>
</dbReference>
<dbReference type="HOGENOM" id="CLU_1477466_0_0_1"/>
<evidence type="ECO:0000313" key="5">
    <source>
        <dbReference type="Proteomes" id="UP000001568"/>
    </source>
</evidence>
<dbReference type="InterPro" id="IPR004114">
    <property type="entry name" value="THUMP_dom"/>
</dbReference>
<feature type="compositionally biased region" description="Basic and acidic residues" evidence="2">
    <location>
        <begin position="171"/>
        <end position="183"/>
    </location>
</feature>
<accession>A4SA17</accession>
<feature type="domain" description="THUMP" evidence="3">
    <location>
        <begin position="30"/>
        <end position="134"/>
    </location>
</feature>
<dbReference type="RefSeq" id="XP_001422269.1">
    <property type="nucleotide sequence ID" value="XM_001422232.1"/>
</dbReference>
<dbReference type="SMART" id="SM00981">
    <property type="entry name" value="THUMP"/>
    <property type="match status" value="1"/>
</dbReference>
<dbReference type="InterPro" id="IPR040183">
    <property type="entry name" value="THUMPD1-like"/>
</dbReference>
<dbReference type="Proteomes" id="UP000001568">
    <property type="component" value="Chromosome 17"/>
</dbReference>
<dbReference type="PANTHER" id="PTHR13452:SF10">
    <property type="entry name" value="THUMP DOMAIN-CONTAINING PROTEIN 1"/>
    <property type="match status" value="1"/>
</dbReference>
<name>A4SA17_OSTLU</name>
<evidence type="ECO:0000313" key="4">
    <source>
        <dbReference type="EMBL" id="ABP00586.1"/>
    </source>
</evidence>
<reference evidence="4 5" key="1">
    <citation type="journal article" date="2007" name="Proc. Natl. Acad. Sci. U.S.A.">
        <title>The tiny eukaryote Ostreococcus provides genomic insights into the paradox of plankton speciation.</title>
        <authorList>
            <person name="Palenik B."/>
            <person name="Grimwood J."/>
            <person name="Aerts A."/>
            <person name="Rouze P."/>
            <person name="Salamov A."/>
            <person name="Putnam N."/>
            <person name="Dupont C."/>
            <person name="Jorgensen R."/>
            <person name="Derelle E."/>
            <person name="Rombauts S."/>
            <person name="Zhou K."/>
            <person name="Otillar R."/>
            <person name="Merchant S.S."/>
            <person name="Podell S."/>
            <person name="Gaasterland T."/>
            <person name="Napoli C."/>
            <person name="Gendler K."/>
            <person name="Manuell A."/>
            <person name="Tai V."/>
            <person name="Vallon O."/>
            <person name="Piganeau G."/>
            <person name="Jancek S."/>
            <person name="Heijde M."/>
            <person name="Jabbari K."/>
            <person name="Bowler C."/>
            <person name="Lohr M."/>
            <person name="Robbens S."/>
            <person name="Werner G."/>
            <person name="Dubchak I."/>
            <person name="Pazour G.J."/>
            <person name="Ren Q."/>
            <person name="Paulsen I."/>
            <person name="Delwiche C."/>
            <person name="Schmutz J."/>
            <person name="Rokhsar D."/>
            <person name="Van de Peer Y."/>
            <person name="Moreau H."/>
            <person name="Grigoriev I.V."/>
        </authorList>
    </citation>
    <scope>NUCLEOTIDE SEQUENCE [LARGE SCALE GENOMIC DNA]</scope>
    <source>
        <strain evidence="4 5">CCE9901</strain>
    </source>
</reference>
<gene>
    <name evidence="4" type="ORF">OSTLU_18762</name>
</gene>
<evidence type="ECO:0000256" key="2">
    <source>
        <dbReference type="SAM" id="MobiDB-lite"/>
    </source>
</evidence>